<comment type="caution">
    <text evidence="1">The sequence shown here is derived from an EMBL/GenBank/DDBJ whole genome shotgun (WGS) entry which is preliminary data.</text>
</comment>
<reference evidence="2" key="1">
    <citation type="journal article" date="2019" name="Int. J. Syst. Evol. Microbiol.">
        <title>The Global Catalogue of Microorganisms (GCM) 10K type strain sequencing project: providing services to taxonomists for standard genome sequencing and annotation.</title>
        <authorList>
            <consortium name="The Broad Institute Genomics Platform"/>
            <consortium name="The Broad Institute Genome Sequencing Center for Infectious Disease"/>
            <person name="Wu L."/>
            <person name="Ma J."/>
        </authorList>
    </citation>
    <scope>NUCLEOTIDE SEQUENCE [LARGE SCALE GENOMIC DNA]</scope>
    <source>
        <strain evidence="2">JCM 15442</strain>
    </source>
</reference>
<keyword evidence="2" id="KW-1185">Reference proteome</keyword>
<evidence type="ECO:0000313" key="1">
    <source>
        <dbReference type="EMBL" id="GGL76395.1"/>
    </source>
</evidence>
<evidence type="ECO:0000313" key="2">
    <source>
        <dbReference type="Proteomes" id="UP000639973"/>
    </source>
</evidence>
<dbReference type="Proteomes" id="UP000639973">
    <property type="component" value="Unassembled WGS sequence"/>
</dbReference>
<name>A0ABQ2G5X6_9DEIO</name>
<dbReference type="EMBL" id="BMOL01000004">
    <property type="protein sequence ID" value="GGL76395.1"/>
    <property type="molecule type" value="Genomic_DNA"/>
</dbReference>
<dbReference type="RefSeq" id="WP_188970193.1">
    <property type="nucleotide sequence ID" value="NZ_BMOL01000004.1"/>
</dbReference>
<proteinExistence type="predicted"/>
<protein>
    <submittedName>
        <fullName evidence="1">Uncharacterized protein</fullName>
    </submittedName>
</protein>
<organism evidence="1 2">
    <name type="scientific">Deinococcus aerolatus</name>
    <dbReference type="NCBI Taxonomy" id="522487"/>
    <lineage>
        <taxon>Bacteria</taxon>
        <taxon>Thermotogati</taxon>
        <taxon>Deinococcota</taxon>
        <taxon>Deinococci</taxon>
        <taxon>Deinococcales</taxon>
        <taxon>Deinococcaceae</taxon>
        <taxon>Deinococcus</taxon>
    </lineage>
</organism>
<gene>
    <name evidence="1" type="ORF">GCM10010840_13170</name>
</gene>
<accession>A0ABQ2G5X6</accession>
<sequence>MGPLTAAGTTHAVPIPLMESFWNKLKPMRGILAAFVLSGANGCMHMLLSQVHPAVSVHAGGVRALAASRTNILREHEKEAIPLQLPSSRI</sequence>